<dbReference type="InterPro" id="IPR006115">
    <property type="entry name" value="6PGDH_NADP-bd"/>
</dbReference>
<sequence>MAEGIAERIGVAGLGRMGQAIAESCAKAGYSVAGWTRSGVTPEAAQALGIAPCQTLAELAAGSDIVILSLFDDAAVSEVLGQLVQANLSGKLVVDTSTVSPGTLRAAEAAVNVAGALAVDAPISGGPEMVRGGVSGVFMGGAEEAVQRFAPVAAILSDKAAHIGDLGQGLAAKIVNNTVIGGYLEILKEAVQTGKRAGLTMEAMMGLLSKSPVANPFLMHRLPVLLGEEGWVGFAANGARKDAILFWETADALGVEAPALKAYMESATAFVEEGGGEEDVAMIVRSAYLNA</sequence>
<reference evidence="6" key="1">
    <citation type="journal article" date="2014" name="Int. J. Syst. Evol. Microbiol.">
        <title>Complete genome sequence of Corynebacterium casei LMG S-19264T (=DSM 44701T), isolated from a smear-ripened cheese.</title>
        <authorList>
            <consortium name="US DOE Joint Genome Institute (JGI-PGF)"/>
            <person name="Walter F."/>
            <person name="Albersmeier A."/>
            <person name="Kalinowski J."/>
            <person name="Ruckert C."/>
        </authorList>
    </citation>
    <scope>NUCLEOTIDE SEQUENCE</scope>
    <source>
        <strain evidence="6">CGMCC 1.16012</strain>
    </source>
</reference>
<dbReference type="Pfam" id="PF14833">
    <property type="entry name" value="NAD_binding_11"/>
    <property type="match status" value="1"/>
</dbReference>
<evidence type="ECO:0000259" key="4">
    <source>
        <dbReference type="Pfam" id="PF03446"/>
    </source>
</evidence>
<dbReference type="InterPro" id="IPR036291">
    <property type="entry name" value="NAD(P)-bd_dom_sf"/>
</dbReference>
<comment type="caution">
    <text evidence="6">The sequence shown here is derived from an EMBL/GenBank/DDBJ whole genome shotgun (WGS) entry which is preliminary data.</text>
</comment>
<dbReference type="Gene3D" id="1.10.1040.10">
    <property type="entry name" value="N-(1-d-carboxylethyl)-l-norvaline Dehydrogenase, domain 2"/>
    <property type="match status" value="1"/>
</dbReference>
<feature type="active site" evidence="3">
    <location>
        <position position="173"/>
    </location>
</feature>
<proteinExistence type="predicted"/>
<dbReference type="InterPro" id="IPR008927">
    <property type="entry name" value="6-PGluconate_DH-like_C_sf"/>
</dbReference>
<keyword evidence="7" id="KW-1185">Reference proteome</keyword>
<name>A0A917ELR2_9RHOB</name>
<dbReference type="SUPFAM" id="SSF51735">
    <property type="entry name" value="NAD(P)-binding Rossmann-fold domains"/>
    <property type="match status" value="1"/>
</dbReference>
<dbReference type="Gene3D" id="3.40.50.720">
    <property type="entry name" value="NAD(P)-binding Rossmann-like Domain"/>
    <property type="match status" value="1"/>
</dbReference>
<organism evidence="6 7">
    <name type="scientific">Actibacterium pelagium</name>
    <dbReference type="NCBI Taxonomy" id="2029103"/>
    <lineage>
        <taxon>Bacteria</taxon>
        <taxon>Pseudomonadati</taxon>
        <taxon>Pseudomonadota</taxon>
        <taxon>Alphaproteobacteria</taxon>
        <taxon>Rhodobacterales</taxon>
        <taxon>Roseobacteraceae</taxon>
        <taxon>Actibacterium</taxon>
    </lineage>
</organism>
<evidence type="ECO:0000259" key="5">
    <source>
        <dbReference type="Pfam" id="PF14833"/>
    </source>
</evidence>
<dbReference type="OrthoDB" id="9812907at2"/>
<keyword evidence="2" id="KW-0520">NAD</keyword>
<dbReference type="GO" id="GO:0050661">
    <property type="term" value="F:NADP binding"/>
    <property type="evidence" value="ECO:0007669"/>
    <property type="project" value="InterPro"/>
</dbReference>
<reference evidence="6" key="2">
    <citation type="submission" date="2020-09" db="EMBL/GenBank/DDBJ databases">
        <authorList>
            <person name="Sun Q."/>
            <person name="Zhou Y."/>
        </authorList>
    </citation>
    <scope>NUCLEOTIDE SEQUENCE</scope>
    <source>
        <strain evidence="6">CGMCC 1.16012</strain>
    </source>
</reference>
<feature type="domain" description="6-phosphogluconate dehydrogenase NADP-binding" evidence="4">
    <location>
        <begin position="8"/>
        <end position="164"/>
    </location>
</feature>
<dbReference type="InterPro" id="IPR015815">
    <property type="entry name" value="HIBADH-related"/>
</dbReference>
<evidence type="ECO:0000256" key="2">
    <source>
        <dbReference type="ARBA" id="ARBA00023027"/>
    </source>
</evidence>
<gene>
    <name evidence="6" type="ORF">GCM10011517_30610</name>
</gene>
<dbReference type="InterPro" id="IPR029154">
    <property type="entry name" value="HIBADH-like_NADP-bd"/>
</dbReference>
<dbReference type="SUPFAM" id="SSF48179">
    <property type="entry name" value="6-phosphogluconate dehydrogenase C-terminal domain-like"/>
    <property type="match status" value="1"/>
</dbReference>
<dbReference type="GO" id="GO:0051287">
    <property type="term" value="F:NAD binding"/>
    <property type="evidence" value="ECO:0007669"/>
    <property type="project" value="InterPro"/>
</dbReference>
<dbReference type="InterPro" id="IPR013328">
    <property type="entry name" value="6PGD_dom2"/>
</dbReference>
<evidence type="ECO:0000313" key="6">
    <source>
        <dbReference type="EMBL" id="GGE60955.1"/>
    </source>
</evidence>
<protein>
    <submittedName>
        <fullName evidence="6">Tartronate semialdehyde reductase</fullName>
    </submittedName>
</protein>
<dbReference type="PANTHER" id="PTHR43580">
    <property type="entry name" value="OXIDOREDUCTASE GLYR1-RELATED"/>
    <property type="match status" value="1"/>
</dbReference>
<dbReference type="Pfam" id="PF03446">
    <property type="entry name" value="NAD_binding_2"/>
    <property type="match status" value="1"/>
</dbReference>
<feature type="domain" description="3-hydroxyisobutyrate dehydrogenase-like NAD-binding" evidence="5">
    <location>
        <begin position="167"/>
        <end position="285"/>
    </location>
</feature>
<evidence type="ECO:0000313" key="7">
    <source>
        <dbReference type="Proteomes" id="UP000606730"/>
    </source>
</evidence>
<dbReference type="Proteomes" id="UP000606730">
    <property type="component" value="Unassembled WGS sequence"/>
</dbReference>
<dbReference type="EMBL" id="BMKN01000003">
    <property type="protein sequence ID" value="GGE60955.1"/>
    <property type="molecule type" value="Genomic_DNA"/>
</dbReference>
<accession>A0A917ELR2</accession>
<dbReference type="InterPro" id="IPR051265">
    <property type="entry name" value="HIBADH-related_NP60_sf"/>
</dbReference>
<evidence type="ECO:0000256" key="1">
    <source>
        <dbReference type="ARBA" id="ARBA00023002"/>
    </source>
</evidence>
<dbReference type="AlphaFoldDB" id="A0A917ELR2"/>
<dbReference type="GO" id="GO:0016491">
    <property type="term" value="F:oxidoreductase activity"/>
    <property type="evidence" value="ECO:0007669"/>
    <property type="project" value="UniProtKB-KW"/>
</dbReference>
<dbReference type="PANTHER" id="PTHR43580:SF2">
    <property type="entry name" value="CYTOKINE-LIKE NUCLEAR FACTOR N-PAC"/>
    <property type="match status" value="1"/>
</dbReference>
<evidence type="ECO:0000256" key="3">
    <source>
        <dbReference type="PIRSR" id="PIRSR000103-1"/>
    </source>
</evidence>
<keyword evidence="1" id="KW-0560">Oxidoreductase</keyword>
<dbReference type="PIRSF" id="PIRSF000103">
    <property type="entry name" value="HIBADH"/>
    <property type="match status" value="1"/>
</dbReference>